<dbReference type="PANTHER" id="PTHR11777:SF9">
    <property type="entry name" value="ALANINE--TRNA LIGASE, CYTOPLASMIC"/>
    <property type="match status" value="1"/>
</dbReference>
<comment type="function">
    <text evidence="9">Catalyzes the attachment of alanine to tRNA(Ala) in a two-step reaction: alanine is first activated by ATP to form Ala-AMP and then transferred to the acceptor end of tRNA(Ala). Also edits incorrectly charged tRNA(Ala) via its editing domain.</text>
</comment>
<name>A0A1X2HBU4_SYNRA</name>
<dbReference type="FunFam" id="3.30.930.10:FF:000004">
    <property type="entry name" value="Alanine--tRNA ligase"/>
    <property type="match status" value="1"/>
</dbReference>
<evidence type="ECO:0000256" key="1">
    <source>
        <dbReference type="ARBA" id="ARBA00008429"/>
    </source>
</evidence>
<dbReference type="EC" id="6.1.1.7" evidence="9"/>
<evidence type="ECO:0000259" key="11">
    <source>
        <dbReference type="PROSITE" id="PS50860"/>
    </source>
</evidence>
<dbReference type="NCBIfam" id="TIGR00344">
    <property type="entry name" value="alaS"/>
    <property type="match status" value="1"/>
</dbReference>
<dbReference type="InterPro" id="IPR018163">
    <property type="entry name" value="Thr/Ala-tRNA-synth_IIc_edit"/>
</dbReference>
<dbReference type="Pfam" id="PF01411">
    <property type="entry name" value="tRNA-synt_2c"/>
    <property type="match status" value="1"/>
</dbReference>
<feature type="domain" description="Alanyl-transfer RNA synthetases family profile" evidence="11">
    <location>
        <begin position="25"/>
        <end position="742"/>
    </location>
</feature>
<dbReference type="Gene3D" id="3.30.54.20">
    <property type="match status" value="1"/>
</dbReference>
<dbReference type="PRINTS" id="PR00980">
    <property type="entry name" value="TRNASYNTHALA"/>
</dbReference>
<dbReference type="InterPro" id="IPR002318">
    <property type="entry name" value="Ala-tRNA-lgiase_IIc"/>
</dbReference>
<comment type="subunit">
    <text evidence="9">Monomer.</text>
</comment>
<keyword evidence="3 9" id="KW-0436">Ligase</keyword>
<dbReference type="InterPro" id="IPR018162">
    <property type="entry name" value="Ala-tRNA-ligase_IIc_anticod-bd"/>
</dbReference>
<dbReference type="SUPFAM" id="SSF55681">
    <property type="entry name" value="Class II aaRS and biotin synthetases"/>
    <property type="match status" value="1"/>
</dbReference>
<sequence>MYRIGRLGVGSPLTRKQWVRHLQQLSSPELRSRFVQYFEKHGHTPVKSASLIPHNDKTLLFTNAGMVPFKEYFLKPGTAPYKSATSVQKCMRAGGKHNDLDNVGYTPRHHTFFEMLGNFSFGGYSKEDAIRLAWRFLVQELELPVDRLRVTVLDTDEVGYALWKKQGLPDEKIVRCGAEDNFWSMGDGEGPCGSCTEIFWDTQDPSLSEEDRWLEIWNLVFMEKYRTADNKLTDLPVSCIDTGMGLERMASVLQGKKNNFQTDQFLHLIQGIRENLQNRNIPVMLSEDPSAHEKIIADHFRAMCFLISDGVVPSNVGRGYVLRRIIRRALRSAKQLGINEPFLTGLYPYLLQGFNDGSYPELTERGASICNIVQNEEAAFLTTLDRGLALLNNVFAQPNLQHTKQIPPQIAFQLYDTFGFPFDLTLNIALEKGWTVDMKAVEELKEKQRQMGKESWKSDSALDKGRFAEWRNKNILSRFTGYDRTLLDQESQIVAVDIHKKGKKTLVTMAIDPCPFYGLGGGQVPDSGSVTLSNGQEWHVVDVLQPYEGGLVLSVAPSDPKRNIEKSFEEDREFLQSGSLIRAKVDLDKREGAEVHHTATHMLNAGLRSILKTDIVQAGSMVEPKKLRFDFTYGKPLTTEQLQAIENWVNQITITGGETNVKMMSLTDAVSSGAIAAFSEKYGETVRVIEVPGVSRELCGGTHVDDIRRLYPFKILSETSVAAGTRRIEAVAGLSCVEWYRKAYEPVPDLLKLLRASDTKDGVAKLDKTLQQTKALQKRLETLTEKLARAGETVVHPVEAQINDVPVRIHIVDADLDIPFMQKRARVLKESQGEWAHVLVNKNTIMVALDPSQVQTETANSILKHMLRHIKGGGGGQKDFAQGKLAIPITSVQDIENSLVPALTAQ</sequence>
<comment type="subcellular location">
    <subcellularLocation>
        <location evidence="9">Mitochondrion</location>
    </subcellularLocation>
    <subcellularLocation>
        <location evidence="9">Cytoplasm</location>
    </subcellularLocation>
</comment>
<keyword evidence="10" id="KW-0175">Coiled coil</keyword>
<dbReference type="SUPFAM" id="SSF55186">
    <property type="entry name" value="ThrRS/AlaRS common domain"/>
    <property type="match status" value="1"/>
</dbReference>
<dbReference type="InterPro" id="IPR018164">
    <property type="entry name" value="Ala-tRNA-synth_IIc_N"/>
</dbReference>
<evidence type="ECO:0000256" key="10">
    <source>
        <dbReference type="SAM" id="Coils"/>
    </source>
</evidence>
<dbReference type="GO" id="GO:0000049">
    <property type="term" value="F:tRNA binding"/>
    <property type="evidence" value="ECO:0007669"/>
    <property type="project" value="UniProtKB-KW"/>
</dbReference>
<gene>
    <name evidence="9" type="primary">ALA1</name>
    <name evidence="12" type="ORF">BCR43DRAFT_563617</name>
</gene>
<dbReference type="AlphaFoldDB" id="A0A1X2HBU4"/>
<dbReference type="SUPFAM" id="SSF50447">
    <property type="entry name" value="Translation proteins"/>
    <property type="match status" value="1"/>
</dbReference>
<dbReference type="InterPro" id="IPR018165">
    <property type="entry name" value="Ala-tRNA-synth_IIc_core"/>
</dbReference>
<evidence type="ECO:0000256" key="9">
    <source>
        <dbReference type="HAMAP-Rule" id="MF_03133"/>
    </source>
</evidence>
<dbReference type="InterPro" id="IPR045864">
    <property type="entry name" value="aa-tRNA-synth_II/BPL/LPL"/>
</dbReference>
<feature type="binding site" evidence="9">
    <location>
        <position position="597"/>
    </location>
    <ligand>
        <name>Zn(2+)</name>
        <dbReference type="ChEBI" id="CHEBI:29105"/>
    </ligand>
</feature>
<accession>A0A1X2HBU4</accession>
<reference evidence="12 13" key="1">
    <citation type="submission" date="2016-07" db="EMBL/GenBank/DDBJ databases">
        <title>Pervasive Adenine N6-methylation of Active Genes in Fungi.</title>
        <authorList>
            <consortium name="DOE Joint Genome Institute"/>
            <person name="Mondo S.J."/>
            <person name="Dannebaum R.O."/>
            <person name="Kuo R.C."/>
            <person name="Labutti K."/>
            <person name="Haridas S."/>
            <person name="Kuo A."/>
            <person name="Salamov A."/>
            <person name="Ahrendt S.R."/>
            <person name="Lipzen A."/>
            <person name="Sullivan W."/>
            <person name="Andreopoulos W.B."/>
            <person name="Clum A."/>
            <person name="Lindquist E."/>
            <person name="Daum C."/>
            <person name="Ramamoorthy G.K."/>
            <person name="Gryganskyi A."/>
            <person name="Culley D."/>
            <person name="Magnuson J.K."/>
            <person name="James T.Y."/>
            <person name="O'Malley M.A."/>
            <person name="Stajich J.E."/>
            <person name="Spatafora J.W."/>
            <person name="Visel A."/>
            <person name="Grigoriev I.V."/>
        </authorList>
    </citation>
    <scope>NUCLEOTIDE SEQUENCE [LARGE SCALE GENOMIC DNA]</scope>
    <source>
        <strain evidence="12 13">NRRL 2496</strain>
    </source>
</reference>
<evidence type="ECO:0000313" key="13">
    <source>
        <dbReference type="Proteomes" id="UP000242180"/>
    </source>
</evidence>
<dbReference type="PANTHER" id="PTHR11777">
    <property type="entry name" value="ALANYL-TRNA SYNTHETASE"/>
    <property type="match status" value="1"/>
</dbReference>
<evidence type="ECO:0000313" key="12">
    <source>
        <dbReference type="EMBL" id="ORY96261.1"/>
    </source>
</evidence>
<feature type="binding site" evidence="9">
    <location>
        <position position="699"/>
    </location>
    <ligand>
        <name>Zn(2+)</name>
        <dbReference type="ChEBI" id="CHEBI:29105"/>
    </ligand>
</feature>
<dbReference type="Gene3D" id="3.30.980.10">
    <property type="entry name" value="Threonyl-trna Synthetase, Chain A, domain 2"/>
    <property type="match status" value="1"/>
</dbReference>
<dbReference type="FunFam" id="3.30.980.10:FF:000004">
    <property type="entry name" value="Alanine--tRNA ligase, cytoplasmic"/>
    <property type="match status" value="1"/>
</dbReference>
<dbReference type="OMA" id="GFDMEME"/>
<dbReference type="InterPro" id="IPR050058">
    <property type="entry name" value="Ala-tRNA_ligase"/>
</dbReference>
<comment type="caution">
    <text evidence="12">The sequence shown here is derived from an EMBL/GenBank/DDBJ whole genome shotgun (WGS) entry which is preliminary data.</text>
</comment>
<dbReference type="GO" id="GO:0005524">
    <property type="term" value="F:ATP binding"/>
    <property type="evidence" value="ECO:0007669"/>
    <property type="project" value="UniProtKB-UniRule"/>
</dbReference>
<comment type="cofactor">
    <cofactor evidence="9">
        <name>Zn(2+)</name>
        <dbReference type="ChEBI" id="CHEBI:29105"/>
    </cofactor>
    <text evidence="9">Binds 1 zinc ion per subunit.</text>
</comment>
<feature type="binding site" evidence="9">
    <location>
        <position position="703"/>
    </location>
    <ligand>
        <name>Zn(2+)</name>
        <dbReference type="ChEBI" id="CHEBI:29105"/>
    </ligand>
</feature>
<keyword evidence="8 9" id="KW-0030">Aminoacyl-tRNA synthetase</keyword>
<dbReference type="EMBL" id="MCGN01000005">
    <property type="protein sequence ID" value="ORY96261.1"/>
    <property type="molecule type" value="Genomic_DNA"/>
</dbReference>
<feature type="coiled-coil region" evidence="10">
    <location>
        <begin position="766"/>
        <end position="793"/>
    </location>
</feature>
<keyword evidence="2 9" id="KW-0820">tRNA-binding</keyword>
<comment type="catalytic activity">
    <reaction evidence="9">
        <text>tRNA(Ala) + L-alanine + ATP = L-alanyl-tRNA(Ala) + AMP + diphosphate</text>
        <dbReference type="Rhea" id="RHEA:12540"/>
        <dbReference type="Rhea" id="RHEA-COMP:9657"/>
        <dbReference type="Rhea" id="RHEA-COMP:9923"/>
        <dbReference type="ChEBI" id="CHEBI:30616"/>
        <dbReference type="ChEBI" id="CHEBI:33019"/>
        <dbReference type="ChEBI" id="CHEBI:57972"/>
        <dbReference type="ChEBI" id="CHEBI:78442"/>
        <dbReference type="ChEBI" id="CHEBI:78497"/>
        <dbReference type="ChEBI" id="CHEBI:456215"/>
        <dbReference type="EC" id="6.1.1.7"/>
    </reaction>
</comment>
<protein>
    <recommendedName>
        <fullName evidence="9">Alanine--tRNA ligase</fullName>
        <ecNumber evidence="9">6.1.1.7</ecNumber>
    </recommendedName>
    <alternativeName>
        <fullName evidence="9">Alanyl-tRNA synthetase</fullName>
        <shortName evidence="9">AlaRS</shortName>
    </alternativeName>
</protein>
<dbReference type="Proteomes" id="UP000242180">
    <property type="component" value="Unassembled WGS sequence"/>
</dbReference>
<dbReference type="GO" id="GO:0008270">
    <property type="term" value="F:zinc ion binding"/>
    <property type="evidence" value="ECO:0007669"/>
    <property type="project" value="UniProtKB-UniRule"/>
</dbReference>
<keyword evidence="9" id="KW-0479">Metal-binding</keyword>
<keyword evidence="13" id="KW-1185">Reference proteome</keyword>
<dbReference type="Gene3D" id="3.10.310.40">
    <property type="match status" value="1"/>
</dbReference>
<keyword evidence="6 9" id="KW-0694">RNA-binding</keyword>
<dbReference type="InterPro" id="IPR009000">
    <property type="entry name" value="Transl_B-barrel_sf"/>
</dbReference>
<dbReference type="SMART" id="SM00863">
    <property type="entry name" value="tRNA_SAD"/>
    <property type="match status" value="1"/>
</dbReference>
<dbReference type="GO" id="GO:0005739">
    <property type="term" value="C:mitochondrion"/>
    <property type="evidence" value="ECO:0007669"/>
    <property type="project" value="UniProtKB-SubCell"/>
</dbReference>
<dbReference type="GO" id="GO:0004813">
    <property type="term" value="F:alanine-tRNA ligase activity"/>
    <property type="evidence" value="ECO:0007669"/>
    <property type="project" value="UniProtKB-UniRule"/>
</dbReference>
<evidence type="ECO:0000256" key="6">
    <source>
        <dbReference type="ARBA" id="ARBA00022884"/>
    </source>
</evidence>
<dbReference type="InterPro" id="IPR023033">
    <property type="entry name" value="Ala_tRNA_ligase_euk/bac"/>
</dbReference>
<keyword evidence="7 9" id="KW-0648">Protein biosynthesis</keyword>
<proteinExistence type="inferred from homology"/>
<evidence type="ECO:0000256" key="8">
    <source>
        <dbReference type="ARBA" id="ARBA00023146"/>
    </source>
</evidence>
<keyword evidence="4 9" id="KW-0547">Nucleotide-binding</keyword>
<evidence type="ECO:0000256" key="4">
    <source>
        <dbReference type="ARBA" id="ARBA00022741"/>
    </source>
</evidence>
<dbReference type="GO" id="GO:0002161">
    <property type="term" value="F:aminoacyl-tRNA deacylase activity"/>
    <property type="evidence" value="ECO:0007669"/>
    <property type="project" value="TreeGrafter"/>
</dbReference>
<organism evidence="12 13">
    <name type="scientific">Syncephalastrum racemosum</name>
    <name type="common">Filamentous fungus</name>
    <dbReference type="NCBI Taxonomy" id="13706"/>
    <lineage>
        <taxon>Eukaryota</taxon>
        <taxon>Fungi</taxon>
        <taxon>Fungi incertae sedis</taxon>
        <taxon>Mucoromycota</taxon>
        <taxon>Mucoromycotina</taxon>
        <taxon>Mucoromycetes</taxon>
        <taxon>Mucorales</taxon>
        <taxon>Syncephalastraceae</taxon>
        <taxon>Syncephalastrum</taxon>
    </lineage>
</organism>
<keyword evidence="5 9" id="KW-0067">ATP-binding</keyword>
<dbReference type="CDD" id="cd00673">
    <property type="entry name" value="AlaRS_core"/>
    <property type="match status" value="1"/>
</dbReference>
<dbReference type="OrthoDB" id="2423964at2759"/>
<evidence type="ECO:0000256" key="5">
    <source>
        <dbReference type="ARBA" id="ARBA00022840"/>
    </source>
</evidence>
<comment type="domain">
    <text evidence="9">Consists of three domains; the N-terminal catalytic domain, the editing domain and the C-terminal C-Ala domain. The editing domain removes incorrectly charged amino acids, while the C-Ala domain, along with tRNA(Ala), serves as a bridge to cooperatively bring together the editing and aminoacylation centers thus stimulating deacylation of misacylated tRNAs.</text>
</comment>
<dbReference type="Gene3D" id="2.40.30.130">
    <property type="match status" value="1"/>
</dbReference>
<dbReference type="HAMAP" id="MF_00036_B">
    <property type="entry name" value="Ala_tRNA_synth_B"/>
    <property type="match status" value="1"/>
</dbReference>
<feature type="binding site" evidence="9">
    <location>
        <position position="601"/>
    </location>
    <ligand>
        <name>Zn(2+)</name>
        <dbReference type="ChEBI" id="CHEBI:29105"/>
    </ligand>
</feature>
<dbReference type="Pfam" id="PF07973">
    <property type="entry name" value="tRNA_SAD"/>
    <property type="match status" value="1"/>
</dbReference>
<dbReference type="STRING" id="13706.A0A1X2HBU4"/>
<dbReference type="PROSITE" id="PS50860">
    <property type="entry name" value="AA_TRNA_LIGASE_II_ALA"/>
    <property type="match status" value="1"/>
</dbReference>
<dbReference type="SUPFAM" id="SSF101353">
    <property type="entry name" value="Putative anticodon-binding domain of alanyl-tRNA synthetase (AlaRS)"/>
    <property type="match status" value="1"/>
</dbReference>
<evidence type="ECO:0000256" key="2">
    <source>
        <dbReference type="ARBA" id="ARBA00022555"/>
    </source>
</evidence>
<evidence type="ECO:0000256" key="3">
    <source>
        <dbReference type="ARBA" id="ARBA00022598"/>
    </source>
</evidence>
<dbReference type="InterPro" id="IPR012947">
    <property type="entry name" value="tRNA_SAD"/>
</dbReference>
<comment type="similarity">
    <text evidence="1">Belongs to the class-II aminoacyl-tRNA synthetase family. Alax-L subfamily.</text>
</comment>
<dbReference type="GO" id="GO:0070143">
    <property type="term" value="P:mitochondrial alanyl-tRNA aminoacylation"/>
    <property type="evidence" value="ECO:0007669"/>
    <property type="project" value="UniProtKB-UniRule"/>
</dbReference>
<keyword evidence="9" id="KW-0963">Cytoplasm</keyword>
<evidence type="ECO:0000256" key="7">
    <source>
        <dbReference type="ARBA" id="ARBA00022917"/>
    </source>
</evidence>
<keyword evidence="9" id="KW-0862">Zinc</keyword>
<keyword evidence="9" id="KW-0496">Mitochondrion</keyword>
<dbReference type="InParanoid" id="A0A1X2HBU4"/>
<dbReference type="Gene3D" id="3.30.930.10">
    <property type="entry name" value="Bira Bifunctional Protein, Domain 2"/>
    <property type="match status" value="1"/>
</dbReference>